<dbReference type="GO" id="GO:0050839">
    <property type="term" value="F:cell adhesion molecule binding"/>
    <property type="evidence" value="ECO:0007669"/>
    <property type="project" value="TreeGrafter"/>
</dbReference>
<dbReference type="GO" id="GO:0005615">
    <property type="term" value="C:extracellular space"/>
    <property type="evidence" value="ECO:0007669"/>
    <property type="project" value="TreeGrafter"/>
</dbReference>
<dbReference type="STRING" id="512763.DC20_08420"/>
<proteinExistence type="predicted"/>
<dbReference type="GO" id="GO:0030198">
    <property type="term" value="P:extracellular matrix organization"/>
    <property type="evidence" value="ECO:0007669"/>
    <property type="project" value="TreeGrafter"/>
</dbReference>
<evidence type="ECO:0000313" key="2">
    <source>
        <dbReference type="EMBL" id="ALI98993.1"/>
    </source>
</evidence>
<dbReference type="InterPro" id="IPR050904">
    <property type="entry name" value="Adhesion/Biosynth-related"/>
</dbReference>
<dbReference type="GO" id="GO:0007155">
    <property type="term" value="P:cell adhesion"/>
    <property type="evidence" value="ECO:0007669"/>
    <property type="project" value="TreeGrafter"/>
</dbReference>
<gene>
    <name evidence="2" type="ORF">DC20_08420</name>
</gene>
<dbReference type="PATRIC" id="fig|512763.3.peg.1854"/>
<dbReference type="GO" id="GO:0031012">
    <property type="term" value="C:extracellular matrix"/>
    <property type="evidence" value="ECO:0007669"/>
    <property type="project" value="TreeGrafter"/>
</dbReference>
<dbReference type="Gene3D" id="2.30.180.10">
    <property type="entry name" value="FAS1 domain"/>
    <property type="match status" value="1"/>
</dbReference>
<dbReference type="PROSITE" id="PS50213">
    <property type="entry name" value="FAS1"/>
    <property type="match status" value="1"/>
</dbReference>
<dbReference type="EMBL" id="CP012643">
    <property type="protein sequence ID" value="ALI98993.1"/>
    <property type="molecule type" value="Genomic_DNA"/>
</dbReference>
<dbReference type="Proteomes" id="UP000061382">
    <property type="component" value="Chromosome"/>
</dbReference>
<evidence type="ECO:0000313" key="3">
    <source>
        <dbReference type="Proteomes" id="UP000061382"/>
    </source>
</evidence>
<accession>A0A0P0C2S1</accession>
<protein>
    <recommendedName>
        <fullName evidence="1">FAS1 domain-containing protein</fullName>
    </recommendedName>
</protein>
<dbReference type="Pfam" id="PF02469">
    <property type="entry name" value="Fasciclin"/>
    <property type="match status" value="1"/>
</dbReference>
<dbReference type="InterPro" id="IPR000782">
    <property type="entry name" value="FAS1_domain"/>
</dbReference>
<dbReference type="SUPFAM" id="SSF82153">
    <property type="entry name" value="FAS1 domain"/>
    <property type="match status" value="1"/>
</dbReference>
<dbReference type="PANTHER" id="PTHR10900:SF77">
    <property type="entry name" value="FI19380P1"/>
    <property type="match status" value="1"/>
</dbReference>
<keyword evidence="3" id="KW-1185">Reference proteome</keyword>
<dbReference type="PANTHER" id="PTHR10900">
    <property type="entry name" value="PERIOSTIN-RELATED"/>
    <property type="match status" value="1"/>
</dbReference>
<dbReference type="InterPro" id="IPR036378">
    <property type="entry name" value="FAS1_dom_sf"/>
</dbReference>
<sequence length="154" mass="16760">MCLWGQLRTDAQSLTAKLAATASITNQSLGEGIAQKNQLLLDMVTKAGLMPILSNGEEYTLFAPSASALTHHQNDSPDQLKTYLEQHIVKGSLTTEDLKDGADLKTINGNSLRICRKKGELLVSGVKLAKSDQRYLNGVWHQLNGSFQASKSTF</sequence>
<organism evidence="2 3">
    <name type="scientific">Rufibacter tibetensis</name>
    <dbReference type="NCBI Taxonomy" id="512763"/>
    <lineage>
        <taxon>Bacteria</taxon>
        <taxon>Pseudomonadati</taxon>
        <taxon>Bacteroidota</taxon>
        <taxon>Cytophagia</taxon>
        <taxon>Cytophagales</taxon>
        <taxon>Hymenobacteraceae</taxon>
        <taxon>Rufibacter</taxon>
    </lineage>
</organism>
<dbReference type="AlphaFoldDB" id="A0A0P0C2S1"/>
<feature type="domain" description="FAS1" evidence="1">
    <location>
        <begin position="21"/>
        <end position="147"/>
    </location>
</feature>
<name>A0A0P0C2S1_9BACT</name>
<dbReference type="SMART" id="SM00554">
    <property type="entry name" value="FAS1"/>
    <property type="match status" value="1"/>
</dbReference>
<reference evidence="2 3" key="1">
    <citation type="submission" date="2015-08" db="EMBL/GenBank/DDBJ databases">
        <title>Complete genome sequence of Rufibacter tibetensis strain 1351t, a radiation-resistant bacterium from tibet plateau.</title>
        <authorList>
            <person name="Dai J."/>
        </authorList>
    </citation>
    <scope>NUCLEOTIDE SEQUENCE [LARGE SCALE GENOMIC DNA]</scope>
    <source>
        <strain evidence="2 3">1351</strain>
    </source>
</reference>
<dbReference type="KEGG" id="rti:DC20_08420"/>
<evidence type="ECO:0000259" key="1">
    <source>
        <dbReference type="PROSITE" id="PS50213"/>
    </source>
</evidence>